<dbReference type="PANTHER" id="PTHR12661">
    <property type="entry name" value="PETER PAN-RELATED"/>
    <property type="match status" value="1"/>
</dbReference>
<protein>
    <submittedName>
        <fullName evidence="3">Brix-domain-containing protein</fullName>
    </submittedName>
</protein>
<feature type="compositionally biased region" description="Acidic residues" evidence="1">
    <location>
        <begin position="397"/>
        <end position="437"/>
    </location>
</feature>
<organism evidence="3 4">
    <name type="scientific">Myriangium duriaei CBS 260.36</name>
    <dbReference type="NCBI Taxonomy" id="1168546"/>
    <lineage>
        <taxon>Eukaryota</taxon>
        <taxon>Fungi</taxon>
        <taxon>Dikarya</taxon>
        <taxon>Ascomycota</taxon>
        <taxon>Pezizomycotina</taxon>
        <taxon>Dothideomycetes</taxon>
        <taxon>Dothideomycetidae</taxon>
        <taxon>Myriangiales</taxon>
        <taxon>Myriangiaceae</taxon>
        <taxon>Myriangium</taxon>
    </lineage>
</organism>
<feature type="region of interest" description="Disordered" evidence="1">
    <location>
        <begin position="270"/>
        <end position="312"/>
    </location>
</feature>
<dbReference type="PANTHER" id="PTHR12661:SF5">
    <property type="entry name" value="SUPPRESSOR OF SWI4 1 HOMOLOG"/>
    <property type="match status" value="1"/>
</dbReference>
<dbReference type="OrthoDB" id="10261452at2759"/>
<dbReference type="EMBL" id="ML996084">
    <property type="protein sequence ID" value="KAF2153755.1"/>
    <property type="molecule type" value="Genomic_DNA"/>
</dbReference>
<feature type="domain" description="Brix" evidence="2">
    <location>
        <begin position="30"/>
        <end position="339"/>
    </location>
</feature>
<evidence type="ECO:0000313" key="4">
    <source>
        <dbReference type="Proteomes" id="UP000799439"/>
    </source>
</evidence>
<feature type="region of interest" description="Disordered" evidence="1">
    <location>
        <begin position="1"/>
        <end position="28"/>
    </location>
</feature>
<accession>A0A9P4J451</accession>
<gene>
    <name evidence="3" type="ORF">K461DRAFT_253849</name>
</gene>
<reference evidence="3" key="1">
    <citation type="journal article" date="2020" name="Stud. Mycol.">
        <title>101 Dothideomycetes genomes: a test case for predicting lifestyles and emergence of pathogens.</title>
        <authorList>
            <person name="Haridas S."/>
            <person name="Albert R."/>
            <person name="Binder M."/>
            <person name="Bloem J."/>
            <person name="Labutti K."/>
            <person name="Salamov A."/>
            <person name="Andreopoulos B."/>
            <person name="Baker S."/>
            <person name="Barry K."/>
            <person name="Bills G."/>
            <person name="Bluhm B."/>
            <person name="Cannon C."/>
            <person name="Castanera R."/>
            <person name="Culley D."/>
            <person name="Daum C."/>
            <person name="Ezra D."/>
            <person name="Gonzalez J."/>
            <person name="Henrissat B."/>
            <person name="Kuo A."/>
            <person name="Liang C."/>
            <person name="Lipzen A."/>
            <person name="Lutzoni F."/>
            <person name="Magnuson J."/>
            <person name="Mondo S."/>
            <person name="Nolan M."/>
            <person name="Ohm R."/>
            <person name="Pangilinan J."/>
            <person name="Park H.-J."/>
            <person name="Ramirez L."/>
            <person name="Alfaro M."/>
            <person name="Sun H."/>
            <person name="Tritt A."/>
            <person name="Yoshinaga Y."/>
            <person name="Zwiers L.-H."/>
            <person name="Turgeon B."/>
            <person name="Goodwin S."/>
            <person name="Spatafora J."/>
            <person name="Crous P."/>
            <person name="Grigoriev I."/>
        </authorList>
    </citation>
    <scope>NUCLEOTIDE SEQUENCE</scope>
    <source>
        <strain evidence="3">CBS 260.36</strain>
    </source>
</reference>
<dbReference type="SMART" id="SM00879">
    <property type="entry name" value="Brix"/>
    <property type="match status" value="1"/>
</dbReference>
<name>A0A9P4J451_9PEZI</name>
<evidence type="ECO:0000259" key="2">
    <source>
        <dbReference type="PROSITE" id="PS50833"/>
    </source>
</evidence>
<feature type="region of interest" description="Disordered" evidence="1">
    <location>
        <begin position="363"/>
        <end position="437"/>
    </location>
</feature>
<dbReference type="InterPro" id="IPR007109">
    <property type="entry name" value="Brix"/>
</dbReference>
<evidence type="ECO:0000256" key="1">
    <source>
        <dbReference type="SAM" id="MobiDB-lite"/>
    </source>
</evidence>
<proteinExistence type="predicted"/>
<dbReference type="Proteomes" id="UP000799439">
    <property type="component" value="Unassembled WGS sequence"/>
</dbReference>
<sequence>MAKRRVKKRPQAHVAARTASSKPGERTPKSMVIRIGAGEVGASVSQLVKDVREVMEPHTASRLKERRANKLRDYTTMAGPLGITHLLLFSRSENGNTNLRLAITPRGPTLHFRVTNYSLCKDIVKSLKRAKSVGTEHTTSPLLVMNNFSSKEGSQNDAVPKHLESLTTSIFQSLFAPINPQATPLQSIKRILLLDRAATKPGSDDPPYVLNFRHYSIATPVARSSQPRALRKFNTAAGVTNPSRKKLPNLGKLGDVSEYLLDPAAAAAGFTSASETELDTDAEVENTEKSDDEDEEGPQQAQPEYRTTKDRVEKRAIKLTELGPRMTLRLTKVEEGLCGGKVMWHEYIHKTKAEVAEMERTWDKRKKEKEERRRVQKENVERKKKEKLANGEQGELAAEEMAELMGDGDDDFWDDEEDDEDDDEEEGVEEDVEMEDE</sequence>
<dbReference type="GO" id="GO:0000027">
    <property type="term" value="P:ribosomal large subunit assembly"/>
    <property type="evidence" value="ECO:0007669"/>
    <property type="project" value="TreeGrafter"/>
</dbReference>
<dbReference type="GO" id="GO:0030687">
    <property type="term" value="C:preribosome, large subunit precursor"/>
    <property type="evidence" value="ECO:0007669"/>
    <property type="project" value="TreeGrafter"/>
</dbReference>
<feature type="compositionally biased region" description="Basic and acidic residues" evidence="1">
    <location>
        <begin position="368"/>
        <end position="389"/>
    </location>
</feature>
<dbReference type="PROSITE" id="PS50833">
    <property type="entry name" value="BRIX"/>
    <property type="match status" value="1"/>
</dbReference>
<dbReference type="Pfam" id="PF04427">
    <property type="entry name" value="Brix"/>
    <property type="match status" value="1"/>
</dbReference>
<dbReference type="AlphaFoldDB" id="A0A9P4J451"/>
<keyword evidence="4" id="KW-1185">Reference proteome</keyword>
<comment type="caution">
    <text evidence="3">The sequence shown here is derived from an EMBL/GenBank/DDBJ whole genome shotgun (WGS) entry which is preliminary data.</text>
</comment>
<evidence type="ECO:0000313" key="3">
    <source>
        <dbReference type="EMBL" id="KAF2153755.1"/>
    </source>
</evidence>
<feature type="compositionally biased region" description="Acidic residues" evidence="1">
    <location>
        <begin position="276"/>
        <end position="297"/>
    </location>
</feature>
<feature type="compositionally biased region" description="Basic residues" evidence="1">
    <location>
        <begin position="1"/>
        <end position="11"/>
    </location>
</feature>
<dbReference type="GO" id="GO:0006364">
    <property type="term" value="P:rRNA processing"/>
    <property type="evidence" value="ECO:0007669"/>
    <property type="project" value="InterPro"/>
</dbReference>
<dbReference type="InterPro" id="IPR045112">
    <property type="entry name" value="PPAN-like"/>
</dbReference>
<dbReference type="GO" id="GO:0019843">
    <property type="term" value="F:rRNA binding"/>
    <property type="evidence" value="ECO:0007669"/>
    <property type="project" value="InterPro"/>
</dbReference>